<protein>
    <submittedName>
        <fullName evidence="1">Uncharacterized protein</fullName>
    </submittedName>
</protein>
<sequence>MLDAVLVGIWREVAIHMGFFHPAPLWVSQALNELSKREI</sequence>
<dbReference type="EMBL" id="MSYM01000013">
    <property type="protein sequence ID" value="OLP06603.1"/>
    <property type="molecule type" value="Genomic_DNA"/>
</dbReference>
<dbReference type="AlphaFoldDB" id="A0A1Q8YEZ4"/>
<reference evidence="1 2" key="1">
    <citation type="submission" date="2017-01" db="EMBL/GenBank/DDBJ databases">
        <title>Genome sequence of Rhodoferax antarcticus ANT.BR, a psychrophilic purple nonsulfur bacterium from an Antarctic microbial mat.</title>
        <authorList>
            <person name="Baker J."/>
            <person name="Riester C."/>
            <person name="Skinner B."/>
            <person name="Newell A."/>
            <person name="Swingley W."/>
            <person name="Madigan M."/>
            <person name="Jung D."/>
            <person name="Asao M."/>
            <person name="Chen M."/>
            <person name="Loughlin P."/>
            <person name="Pan H."/>
            <person name="Lin S."/>
            <person name="Li N."/>
            <person name="Shaw J."/>
            <person name="Prado M."/>
            <person name="Sherman C."/>
            <person name="Li X."/>
            <person name="Tang J."/>
            <person name="Blankenship R."/>
            <person name="Zhao T."/>
            <person name="Touchman J."/>
            <person name="Sattley M."/>
        </authorList>
    </citation>
    <scope>NUCLEOTIDE SEQUENCE [LARGE SCALE GENOMIC DNA]</scope>
    <source>
        <strain evidence="1 2">ANT.BR</strain>
    </source>
</reference>
<name>A0A1Q8YEZ4_9BURK</name>
<keyword evidence="2" id="KW-1185">Reference proteome</keyword>
<dbReference type="Proteomes" id="UP000185911">
    <property type="component" value="Unassembled WGS sequence"/>
</dbReference>
<gene>
    <name evidence="1" type="ORF">BLL52_2839</name>
</gene>
<comment type="caution">
    <text evidence="1">The sequence shown here is derived from an EMBL/GenBank/DDBJ whole genome shotgun (WGS) entry which is preliminary data.</text>
</comment>
<evidence type="ECO:0000313" key="1">
    <source>
        <dbReference type="EMBL" id="OLP06603.1"/>
    </source>
</evidence>
<organism evidence="1 2">
    <name type="scientific">Rhodoferax antarcticus ANT.BR</name>
    <dbReference type="NCBI Taxonomy" id="1111071"/>
    <lineage>
        <taxon>Bacteria</taxon>
        <taxon>Pseudomonadati</taxon>
        <taxon>Pseudomonadota</taxon>
        <taxon>Betaproteobacteria</taxon>
        <taxon>Burkholderiales</taxon>
        <taxon>Comamonadaceae</taxon>
        <taxon>Rhodoferax</taxon>
    </lineage>
</organism>
<proteinExistence type="predicted"/>
<evidence type="ECO:0000313" key="2">
    <source>
        <dbReference type="Proteomes" id="UP000185911"/>
    </source>
</evidence>
<accession>A0A1Q8YEZ4</accession>